<dbReference type="OrthoDB" id="194358at2759"/>
<keyword evidence="1" id="KW-0677">Repeat</keyword>
<dbReference type="Proteomes" id="UP000800235">
    <property type="component" value="Unassembled WGS sequence"/>
</dbReference>
<name>A0A9P4U2N2_9PEZI</name>
<dbReference type="Gene3D" id="3.40.50.1820">
    <property type="entry name" value="alpha/beta hydrolase"/>
    <property type="match status" value="1"/>
</dbReference>
<dbReference type="InterPro" id="IPR027417">
    <property type="entry name" value="P-loop_NTPase"/>
</dbReference>
<organism evidence="4 5">
    <name type="scientific">Tothia fuscella</name>
    <dbReference type="NCBI Taxonomy" id="1048955"/>
    <lineage>
        <taxon>Eukaryota</taxon>
        <taxon>Fungi</taxon>
        <taxon>Dikarya</taxon>
        <taxon>Ascomycota</taxon>
        <taxon>Pezizomycotina</taxon>
        <taxon>Dothideomycetes</taxon>
        <taxon>Pleosporomycetidae</taxon>
        <taxon>Venturiales</taxon>
        <taxon>Cylindrosympodiaceae</taxon>
        <taxon>Tothia</taxon>
    </lineage>
</organism>
<dbReference type="PANTHER" id="PTHR10039">
    <property type="entry name" value="AMELOGENIN"/>
    <property type="match status" value="1"/>
</dbReference>
<evidence type="ECO:0000313" key="5">
    <source>
        <dbReference type="Proteomes" id="UP000800235"/>
    </source>
</evidence>
<gene>
    <name evidence="4" type="ORF">EJ08DRAFT_718110</name>
</gene>
<dbReference type="EMBL" id="MU007012">
    <property type="protein sequence ID" value="KAF2435949.1"/>
    <property type="molecule type" value="Genomic_DNA"/>
</dbReference>
<comment type="caution">
    <text evidence="4">The sequence shown here is derived from an EMBL/GenBank/DDBJ whole genome shotgun (WGS) entry which is preliminary data.</text>
</comment>
<evidence type="ECO:0000259" key="3">
    <source>
        <dbReference type="Pfam" id="PF24883"/>
    </source>
</evidence>
<dbReference type="SUPFAM" id="SSF52540">
    <property type="entry name" value="P-loop containing nucleoside triphosphate hydrolases"/>
    <property type="match status" value="1"/>
</dbReference>
<evidence type="ECO:0000259" key="2">
    <source>
        <dbReference type="Pfam" id="PF22939"/>
    </source>
</evidence>
<accession>A0A9P4U2N2</accession>
<dbReference type="PANTHER" id="PTHR10039:SF16">
    <property type="entry name" value="GPI INOSITOL-DEACYLASE"/>
    <property type="match status" value="1"/>
</dbReference>
<dbReference type="InterPro" id="IPR011047">
    <property type="entry name" value="Quinoprotein_ADH-like_sf"/>
</dbReference>
<sequence length="1600" mass="178842">MFSKKFAFLTKSNSDKHTQSLSSTAFPPSDTSLNSEADGPALQLLNSATATDGLAPQNSHLGSGPLGLNVVYTPNNGHKADIVFIHGLGGSSRWTWSKSHKAELFWPLTFLPLEPDVCLARILSFGYNADFRKSGNLGTMVLDFAKRLLYDLKYAKDEQKEDLNMGKVPLLFVVHSMGGLIIKEAYMQGQHDPNYEDIIRAISAITFLATPHRGTNLAKVLNRILDSSMMSNSKAYVTELSRNSFTLQKLNEQFRHIAPKLDIVSFYEMQPTPIGLKSARVLVLEKETSILGYPGETSTGMDADHHGVCKYESPRDPNYIMVRNVLKSLVSKIVSAGPSKKPVISQRKQSHDLKAMLAISELPDMDYIFFRDRWTLGTCEWIQETGPYLEWLDKGSAAHQHRLLWLHGGAGSGKSILSSFIINSLVEQGLCCQYFFIRFDDRNKRTLSFLLRSIAYQMAQRVPGFLQKVLELADEALDFETADPKLIWERIFRSVLFKMEGNMPLYWVIDGLDEADDPRAIIKLLCDITVSSTTIRILLVSRHNVEIAGALERVPNAVSRKVLSIEGQVGDLHCYIRHELCISGSTELRELVVERIVQESQNNFLWVRLALGELNSCRSHADVEKALRALPAGMEALYDRMALSSLDNASLSERSLVLAVLQCVTCSFRALTSAELFQILEEKLSGLFDFQQSILELCAGFLVIDNSGNIALIHQTAREYLINDGNRLLTINPGVAHEHLFLSCMRCLMSTGLRAKVSRNTRPEFLDYSVMWWHYHLIHMHPSSKQAFNVLNKFLMGQWVLTWIKTLATGNQLRILLQASTNLRQYASKQKLYGESHLETQLILKPAILESWATDLIKLVGKFGKNLQRNPEAIYKIIPPFCPRNSALYKQFGKAEERNLHVSGLLIQDWDDSLARITFGHGAFASSITAQGTHIAVLESLGNVFTYDSATFEEGAASPIKHGERVYRMVLNRTGVLLVTYGFKTTKVWEIATGICKLVVDNPDSRPRPLAMLLTPDNETLLVGADDKQVRSLSLNAATPTWQLVAELEEPELDGHNLNAASYMAMNNDGSLIVVAYRGHPLSAWEVDGPFHINHCWRARDEIARGEVIQVAWHPHIPEVLGLYIEGVVFKWNPYEGEPQELSTGAARLAMSNDGNLFATGDVHGTVKVYTTSHFSLLYQLSSPDTVRGMTFSPDSRRFYDVRGYYGNAWEPDVLMQYTEHLEKSTGMESDIRDLGSGSAMPKAASQTIDSVTVLASSPLGRFYCYGTEYGALKLFDVQHGRLPDIYISKSFLSIEQLIWSGNGRFICFSNSSKRVFIASVTQNGTVNPISVAIELEVSVKDNTKGPIVQLVFEPSAKYVFVHTSSTIATISLETSVVHTQDLLVDGYKWIIHPINHNQIVGIGPNAIKAFDWNLNEIAEYPFEYSDRGLSDARYAQQSASGTTKVLRILVTPDKTNVLVQISLGKPQNEAWYLYFPTSSFLATTPTTSKNEPAITLTSIKPDLLPEHVSSQVAYPLTILSRDRFIFLSKTFSVCKRAMLMRHHSHDGTLVDRTVEEIFTFPGDWTSKDCVAMCSIWSQERSLLCPKNGEVAVVRSSGLC</sequence>
<feature type="domain" description="Nephrocystin 3-like N-terminal" evidence="3">
    <location>
        <begin position="377"/>
        <end position="542"/>
    </location>
</feature>
<dbReference type="Pfam" id="PF24883">
    <property type="entry name" value="NPHP3_N"/>
    <property type="match status" value="1"/>
</dbReference>
<evidence type="ECO:0000256" key="1">
    <source>
        <dbReference type="ARBA" id="ARBA00022737"/>
    </source>
</evidence>
<dbReference type="InterPro" id="IPR056884">
    <property type="entry name" value="NPHP3-like_N"/>
</dbReference>
<keyword evidence="5" id="KW-1185">Reference proteome</keyword>
<reference evidence="4" key="1">
    <citation type="journal article" date="2020" name="Stud. Mycol.">
        <title>101 Dothideomycetes genomes: a test case for predicting lifestyles and emergence of pathogens.</title>
        <authorList>
            <person name="Haridas S."/>
            <person name="Albert R."/>
            <person name="Binder M."/>
            <person name="Bloem J."/>
            <person name="Labutti K."/>
            <person name="Salamov A."/>
            <person name="Andreopoulos B."/>
            <person name="Baker S."/>
            <person name="Barry K."/>
            <person name="Bills G."/>
            <person name="Bluhm B."/>
            <person name="Cannon C."/>
            <person name="Castanera R."/>
            <person name="Culley D."/>
            <person name="Daum C."/>
            <person name="Ezra D."/>
            <person name="Gonzalez J."/>
            <person name="Henrissat B."/>
            <person name="Kuo A."/>
            <person name="Liang C."/>
            <person name="Lipzen A."/>
            <person name="Lutzoni F."/>
            <person name="Magnuson J."/>
            <person name="Mondo S."/>
            <person name="Nolan M."/>
            <person name="Ohm R."/>
            <person name="Pangilinan J."/>
            <person name="Park H.-J."/>
            <person name="Ramirez L."/>
            <person name="Alfaro M."/>
            <person name="Sun H."/>
            <person name="Tritt A."/>
            <person name="Yoshinaga Y."/>
            <person name="Zwiers L.-H."/>
            <person name="Turgeon B."/>
            <person name="Goodwin S."/>
            <person name="Spatafora J."/>
            <person name="Crous P."/>
            <person name="Grigoriev I."/>
        </authorList>
    </citation>
    <scope>NUCLEOTIDE SEQUENCE</scope>
    <source>
        <strain evidence="4">CBS 130266</strain>
    </source>
</reference>
<dbReference type="Pfam" id="PF22939">
    <property type="entry name" value="WHD_GPIID"/>
    <property type="match status" value="1"/>
</dbReference>
<proteinExistence type="predicted"/>
<dbReference type="InterPro" id="IPR029058">
    <property type="entry name" value="AB_hydrolase_fold"/>
</dbReference>
<dbReference type="SUPFAM" id="SSF53474">
    <property type="entry name" value="alpha/beta-Hydrolases"/>
    <property type="match status" value="1"/>
</dbReference>
<evidence type="ECO:0000313" key="4">
    <source>
        <dbReference type="EMBL" id="KAF2435949.1"/>
    </source>
</evidence>
<dbReference type="InterPro" id="IPR054471">
    <property type="entry name" value="GPIID_WHD"/>
</dbReference>
<feature type="domain" description="GPI inositol-deacylase winged helix" evidence="2">
    <location>
        <begin position="654"/>
        <end position="725"/>
    </location>
</feature>
<dbReference type="InterPro" id="IPR015943">
    <property type="entry name" value="WD40/YVTN_repeat-like_dom_sf"/>
</dbReference>
<dbReference type="SUPFAM" id="SSF50998">
    <property type="entry name" value="Quinoprotein alcohol dehydrogenase-like"/>
    <property type="match status" value="1"/>
</dbReference>
<dbReference type="Gene3D" id="3.40.50.300">
    <property type="entry name" value="P-loop containing nucleotide triphosphate hydrolases"/>
    <property type="match status" value="1"/>
</dbReference>
<dbReference type="Gene3D" id="2.130.10.10">
    <property type="entry name" value="YVTN repeat-like/Quinoprotein amine dehydrogenase"/>
    <property type="match status" value="2"/>
</dbReference>
<protein>
    <submittedName>
        <fullName evidence="4">NACHT and WD domain protein</fullName>
    </submittedName>
</protein>